<comment type="caution">
    <text evidence="1">The sequence shown here is derived from an EMBL/GenBank/DDBJ whole genome shotgun (WGS) entry which is preliminary data.</text>
</comment>
<name>A0A3M7SMT0_BRAPC</name>
<keyword evidence="2" id="KW-1185">Reference proteome</keyword>
<evidence type="ECO:0000313" key="2">
    <source>
        <dbReference type="Proteomes" id="UP000276133"/>
    </source>
</evidence>
<proteinExistence type="predicted"/>
<evidence type="ECO:0000313" key="1">
    <source>
        <dbReference type="EMBL" id="RNA36950.1"/>
    </source>
</evidence>
<organism evidence="1 2">
    <name type="scientific">Brachionus plicatilis</name>
    <name type="common">Marine rotifer</name>
    <name type="synonym">Brachionus muelleri</name>
    <dbReference type="NCBI Taxonomy" id="10195"/>
    <lineage>
        <taxon>Eukaryota</taxon>
        <taxon>Metazoa</taxon>
        <taxon>Spiralia</taxon>
        <taxon>Gnathifera</taxon>
        <taxon>Rotifera</taxon>
        <taxon>Eurotatoria</taxon>
        <taxon>Monogononta</taxon>
        <taxon>Pseudotrocha</taxon>
        <taxon>Ploima</taxon>
        <taxon>Brachionidae</taxon>
        <taxon>Brachionus</taxon>
    </lineage>
</organism>
<dbReference type="AlphaFoldDB" id="A0A3M7SMT0"/>
<reference evidence="1 2" key="1">
    <citation type="journal article" date="2018" name="Sci. Rep.">
        <title>Genomic signatures of local adaptation to the degree of environmental predictability in rotifers.</title>
        <authorList>
            <person name="Franch-Gras L."/>
            <person name="Hahn C."/>
            <person name="Garcia-Roger E.M."/>
            <person name="Carmona M.J."/>
            <person name="Serra M."/>
            <person name="Gomez A."/>
        </authorList>
    </citation>
    <scope>NUCLEOTIDE SEQUENCE [LARGE SCALE GENOMIC DNA]</scope>
    <source>
        <strain evidence="1">HYR1</strain>
    </source>
</reference>
<accession>A0A3M7SMT0</accession>
<protein>
    <submittedName>
        <fullName evidence="1">Uncharacterized protein</fullName>
    </submittedName>
</protein>
<dbReference type="EMBL" id="REGN01001111">
    <property type="protein sequence ID" value="RNA36950.1"/>
    <property type="molecule type" value="Genomic_DNA"/>
</dbReference>
<sequence>MCNELLSLVSMGHNEKILILPELKYPIYEFHKISQLDKKIKVFDNKFSDCQLILAMSKKSNTNNPRTMNFKKYFLFVKTVSFLTRALMKTINERTIAFFFHGLELKKLATLSQSTQLCRLAIA</sequence>
<gene>
    <name evidence="1" type="ORF">BpHYR1_037047</name>
</gene>
<dbReference type="Proteomes" id="UP000276133">
    <property type="component" value="Unassembled WGS sequence"/>
</dbReference>